<evidence type="ECO:0000256" key="1">
    <source>
        <dbReference type="ARBA" id="ARBA00004651"/>
    </source>
</evidence>
<keyword evidence="4" id="KW-0997">Cell inner membrane</keyword>
<organism evidence="9 10">
    <name type="scientific">Caulobacter rhizosphaerae</name>
    <dbReference type="NCBI Taxonomy" id="2010972"/>
    <lineage>
        <taxon>Bacteria</taxon>
        <taxon>Pseudomonadati</taxon>
        <taxon>Pseudomonadota</taxon>
        <taxon>Alphaproteobacteria</taxon>
        <taxon>Caulobacterales</taxon>
        <taxon>Caulobacteraceae</taxon>
        <taxon>Caulobacter</taxon>
    </lineage>
</organism>
<dbReference type="CDD" id="cd06579">
    <property type="entry name" value="TM_PBP1_transp_AraH_like"/>
    <property type="match status" value="1"/>
</dbReference>
<evidence type="ECO:0000256" key="5">
    <source>
        <dbReference type="ARBA" id="ARBA00022692"/>
    </source>
</evidence>
<evidence type="ECO:0000256" key="6">
    <source>
        <dbReference type="ARBA" id="ARBA00022989"/>
    </source>
</evidence>
<protein>
    <submittedName>
        <fullName evidence="9">Erythritol transport system permease protein</fullName>
    </submittedName>
</protein>
<dbReference type="RefSeq" id="WP_310034177.1">
    <property type="nucleotide sequence ID" value="NZ_JAVDRL010000012.1"/>
</dbReference>
<feature type="transmembrane region" description="Helical" evidence="8">
    <location>
        <begin position="300"/>
        <end position="319"/>
    </location>
</feature>
<keyword evidence="3" id="KW-1003">Cell membrane</keyword>
<evidence type="ECO:0000256" key="3">
    <source>
        <dbReference type="ARBA" id="ARBA00022475"/>
    </source>
</evidence>
<comment type="subcellular location">
    <subcellularLocation>
        <location evidence="1">Cell membrane</location>
        <topology evidence="1">Multi-pass membrane protein</topology>
    </subcellularLocation>
</comment>
<evidence type="ECO:0000256" key="4">
    <source>
        <dbReference type="ARBA" id="ARBA00022519"/>
    </source>
</evidence>
<keyword evidence="7 8" id="KW-0472">Membrane</keyword>
<evidence type="ECO:0000256" key="7">
    <source>
        <dbReference type="ARBA" id="ARBA00023136"/>
    </source>
</evidence>
<evidence type="ECO:0000256" key="2">
    <source>
        <dbReference type="ARBA" id="ARBA00022448"/>
    </source>
</evidence>
<feature type="transmembrane region" description="Helical" evidence="8">
    <location>
        <begin position="86"/>
        <end position="106"/>
    </location>
</feature>
<keyword evidence="6 8" id="KW-1133">Transmembrane helix</keyword>
<keyword evidence="2" id="KW-0813">Transport</keyword>
<comment type="caution">
    <text evidence="9">The sequence shown here is derived from an EMBL/GenBank/DDBJ whole genome shotgun (WGS) entry which is preliminary data.</text>
</comment>
<keyword evidence="5 8" id="KW-0812">Transmembrane</keyword>
<feature type="transmembrane region" description="Helical" evidence="8">
    <location>
        <begin position="246"/>
        <end position="265"/>
    </location>
</feature>
<dbReference type="EMBL" id="JAVDRL010000012">
    <property type="protein sequence ID" value="MDR6533323.1"/>
    <property type="molecule type" value="Genomic_DNA"/>
</dbReference>
<dbReference type="PANTHER" id="PTHR32196:SF21">
    <property type="entry name" value="ABC TRANSPORTER PERMEASE PROTEIN YPHD-RELATED"/>
    <property type="match status" value="1"/>
</dbReference>
<sequence>MATEISAVQAPAVQAPVVPQTRGVPALLLKLRALIALAVVVAFFSVAAPNFLSASNFLIMFKHIAITAILAIGMTYVILTGGIDLSVGSIAGLGGMAAGTLILNGVTLQPLGVVVYPGVPLVIAIVLLLGGFAGFLNGVLVARFRVAPFIATLGMLYVARGAALLLSDGATFPNLVGRTGLGNEGFPWLGSASVLGLPVTVLLLAALALLAGFVARDTPFGRWVYAVGGNERAALLSGVRVDRVKIAVYVISGVCAALVGMIVASELVAAHPASGETFELSAIAAVVLGGASLSGGRGSVGGALIGACVIGVLGDGLVMMGVSEFWQMVIKGLVIIAAVVLDQLQGRLTAAGRA</sequence>
<dbReference type="Proteomes" id="UP001262754">
    <property type="component" value="Unassembled WGS sequence"/>
</dbReference>
<accession>A0ABU1N4R7</accession>
<keyword evidence="10" id="KW-1185">Reference proteome</keyword>
<evidence type="ECO:0000313" key="10">
    <source>
        <dbReference type="Proteomes" id="UP001262754"/>
    </source>
</evidence>
<feature type="transmembrane region" description="Helical" evidence="8">
    <location>
        <begin position="31"/>
        <end position="52"/>
    </location>
</feature>
<gene>
    <name evidence="9" type="ORF">J2800_004085</name>
</gene>
<feature type="transmembrane region" description="Helical" evidence="8">
    <location>
        <begin position="146"/>
        <end position="166"/>
    </location>
</feature>
<proteinExistence type="predicted"/>
<feature type="transmembrane region" description="Helical" evidence="8">
    <location>
        <begin position="186"/>
        <end position="215"/>
    </location>
</feature>
<reference evidence="9 10" key="1">
    <citation type="submission" date="2023-07" db="EMBL/GenBank/DDBJ databases">
        <title>Sorghum-associated microbial communities from plants grown in Nebraska, USA.</title>
        <authorList>
            <person name="Schachtman D."/>
        </authorList>
    </citation>
    <scope>NUCLEOTIDE SEQUENCE [LARGE SCALE GENOMIC DNA]</scope>
    <source>
        <strain evidence="9 10">DS2154</strain>
    </source>
</reference>
<dbReference type="Pfam" id="PF02653">
    <property type="entry name" value="BPD_transp_2"/>
    <property type="match status" value="1"/>
</dbReference>
<feature type="transmembrane region" description="Helical" evidence="8">
    <location>
        <begin position="58"/>
        <end position="79"/>
    </location>
</feature>
<feature type="transmembrane region" description="Helical" evidence="8">
    <location>
        <begin position="118"/>
        <end position="139"/>
    </location>
</feature>
<name>A0ABU1N4R7_9CAUL</name>
<dbReference type="PANTHER" id="PTHR32196">
    <property type="entry name" value="ABC TRANSPORTER PERMEASE PROTEIN YPHD-RELATED-RELATED"/>
    <property type="match status" value="1"/>
</dbReference>
<evidence type="ECO:0000256" key="8">
    <source>
        <dbReference type="SAM" id="Phobius"/>
    </source>
</evidence>
<evidence type="ECO:0000313" key="9">
    <source>
        <dbReference type="EMBL" id="MDR6533323.1"/>
    </source>
</evidence>
<dbReference type="InterPro" id="IPR001851">
    <property type="entry name" value="ABC_transp_permease"/>
</dbReference>